<evidence type="ECO:0000313" key="2">
    <source>
        <dbReference type="EMBL" id="PZX92459.1"/>
    </source>
</evidence>
<gene>
    <name evidence="2" type="ORF">DOS84_15165</name>
</gene>
<dbReference type="CDD" id="cd00761">
    <property type="entry name" value="Glyco_tranf_GTA_type"/>
    <property type="match status" value="1"/>
</dbReference>
<dbReference type="Gene3D" id="3.90.550.10">
    <property type="entry name" value="Spore Coat Polysaccharide Biosynthesis Protein SpsA, Chain A"/>
    <property type="match status" value="1"/>
</dbReference>
<dbReference type="Pfam" id="PF00535">
    <property type="entry name" value="Glycos_transf_2"/>
    <property type="match status" value="1"/>
</dbReference>
<dbReference type="GO" id="GO:0016740">
    <property type="term" value="F:transferase activity"/>
    <property type="evidence" value="ECO:0007669"/>
    <property type="project" value="UniProtKB-KW"/>
</dbReference>
<dbReference type="RefSeq" id="WP_111410966.1">
    <property type="nucleotide sequence ID" value="NZ_QKXH01000010.1"/>
</dbReference>
<keyword evidence="2" id="KW-0808">Transferase</keyword>
<dbReference type="Proteomes" id="UP000249177">
    <property type="component" value="Unassembled WGS sequence"/>
</dbReference>
<name>A0A2W7U5E9_9FLAO</name>
<dbReference type="EMBL" id="QKXH01000010">
    <property type="protein sequence ID" value="PZX92459.1"/>
    <property type="molecule type" value="Genomic_DNA"/>
</dbReference>
<protein>
    <submittedName>
        <fullName evidence="2">Glycosyltransferase family 2 protein</fullName>
    </submittedName>
</protein>
<dbReference type="InterPro" id="IPR001173">
    <property type="entry name" value="Glyco_trans_2-like"/>
</dbReference>
<evidence type="ECO:0000313" key="3">
    <source>
        <dbReference type="Proteomes" id="UP000249177"/>
    </source>
</evidence>
<comment type="caution">
    <text evidence="2">The sequence shown here is derived from an EMBL/GenBank/DDBJ whole genome shotgun (WGS) entry which is preliminary data.</text>
</comment>
<proteinExistence type="predicted"/>
<dbReference type="InterPro" id="IPR029044">
    <property type="entry name" value="Nucleotide-diphossugar_trans"/>
</dbReference>
<keyword evidence="3" id="KW-1185">Reference proteome</keyword>
<organism evidence="2 3">
    <name type="scientific">Flavobacterium aquariorum</name>
    <dbReference type="NCBI Taxonomy" id="2217670"/>
    <lineage>
        <taxon>Bacteria</taxon>
        <taxon>Pseudomonadati</taxon>
        <taxon>Bacteroidota</taxon>
        <taxon>Flavobacteriia</taxon>
        <taxon>Flavobacteriales</taxon>
        <taxon>Flavobacteriaceae</taxon>
        <taxon>Flavobacterium</taxon>
    </lineage>
</organism>
<dbReference type="AlphaFoldDB" id="A0A2W7U5E9"/>
<dbReference type="OrthoDB" id="1116632at2"/>
<dbReference type="SUPFAM" id="SSF53448">
    <property type="entry name" value="Nucleotide-diphospho-sugar transferases"/>
    <property type="match status" value="1"/>
</dbReference>
<evidence type="ECO:0000259" key="1">
    <source>
        <dbReference type="Pfam" id="PF00535"/>
    </source>
</evidence>
<reference evidence="2 3" key="1">
    <citation type="submission" date="2018-06" db="EMBL/GenBank/DDBJ databases">
        <title>Flavobacterium sp IMCC34762, genome.</title>
        <authorList>
            <person name="Joung Y."/>
            <person name="Cho J."/>
            <person name="Song J."/>
        </authorList>
    </citation>
    <scope>NUCLEOTIDE SEQUENCE [LARGE SCALE GENOMIC DNA]</scope>
    <source>
        <strain evidence="2 3">IMCC34762</strain>
    </source>
</reference>
<feature type="domain" description="Glycosyltransferase 2-like" evidence="1">
    <location>
        <begin position="39"/>
        <end position="129"/>
    </location>
</feature>
<accession>A0A2W7U5E9</accession>
<sequence length="340" mass="38881">MRVGYNPHKDKTQPTSDYFHQVIIPVYIPNQEGYFKDSFEILKLCLDSLFKTIHDKTSITIVNNGSCIEVVAYLNYLFHKNKIQEVIHTTNIGKLNAVLKGISGNSFPLITVSDADVLFLNGWQDASYSIFDVFPKTGAVCPTPSSRSLRTYTANVYWDLFFSNKLKCTPVVNPDALKMFGLSVGDANFYNPDQLKKYLTITNEDKKAVVGAGHFITTYRAEVFDNLGSRFTTYKLGGDSEGQFLDLPVVKKGFWRLSTADNYTYHMGNVVEDWMPVEVSKLTQNNKKCTFELKPLRFNSKLAYFVKSKLFSKLILNKKVMRYFLIWKGLSKEEAKNYLR</sequence>